<dbReference type="AlphaFoldDB" id="A0A2R6QUI1"/>
<sequence>MERQGAIGRSRSVQVQTVPLVRCRHPRNLHGISERPFCPHTSVNGSIYFRRRTEPESFFTSLTILAMGAIVDYARVDLEKPVDDCIADEIRGKSAHIAATGRSLG</sequence>
<keyword evidence="2" id="KW-1185">Reference proteome</keyword>
<gene>
    <name evidence="1" type="ORF">PHLCEN_2v3264</name>
</gene>
<comment type="caution">
    <text evidence="1">The sequence shown here is derived from an EMBL/GenBank/DDBJ whole genome shotgun (WGS) entry which is preliminary data.</text>
</comment>
<evidence type="ECO:0000313" key="2">
    <source>
        <dbReference type="Proteomes" id="UP000186601"/>
    </source>
</evidence>
<protein>
    <submittedName>
        <fullName evidence="1">Uncharacterized protein</fullName>
    </submittedName>
</protein>
<dbReference type="Proteomes" id="UP000186601">
    <property type="component" value="Unassembled WGS sequence"/>
</dbReference>
<dbReference type="EMBL" id="MLYV02000308">
    <property type="protein sequence ID" value="PSS15415.1"/>
    <property type="molecule type" value="Genomic_DNA"/>
</dbReference>
<accession>A0A2R6QUI1</accession>
<proteinExistence type="predicted"/>
<name>A0A2R6QUI1_9APHY</name>
<reference evidence="1 2" key="1">
    <citation type="submission" date="2018-02" db="EMBL/GenBank/DDBJ databases">
        <title>Genome sequence of the basidiomycete white-rot fungus Phlebia centrifuga.</title>
        <authorList>
            <person name="Granchi Z."/>
            <person name="Peng M."/>
            <person name="de Vries R.P."/>
            <person name="Hilden K."/>
            <person name="Makela M.R."/>
            <person name="Grigoriev I."/>
            <person name="Riley R."/>
        </authorList>
    </citation>
    <scope>NUCLEOTIDE SEQUENCE [LARGE SCALE GENOMIC DNA]</scope>
    <source>
        <strain evidence="1 2">FBCC195</strain>
    </source>
</reference>
<evidence type="ECO:0000313" key="1">
    <source>
        <dbReference type="EMBL" id="PSS15415.1"/>
    </source>
</evidence>
<organism evidence="1 2">
    <name type="scientific">Hermanssonia centrifuga</name>
    <dbReference type="NCBI Taxonomy" id="98765"/>
    <lineage>
        <taxon>Eukaryota</taxon>
        <taxon>Fungi</taxon>
        <taxon>Dikarya</taxon>
        <taxon>Basidiomycota</taxon>
        <taxon>Agaricomycotina</taxon>
        <taxon>Agaricomycetes</taxon>
        <taxon>Polyporales</taxon>
        <taxon>Meruliaceae</taxon>
        <taxon>Hermanssonia</taxon>
    </lineage>
</organism>